<evidence type="ECO:0000313" key="2">
    <source>
        <dbReference type="Proteomes" id="UP000799429"/>
    </source>
</evidence>
<sequence>MLTAPTTAHPRRDRPPTRAQIAALLSIAPSFASCTTAQIPAECRTAAQAVLPLIHGFATYAITFPAEQAAYIALMAFESGDFAFNTNQFPGIPGQGTRNMQSAASNLEYATELHAAKVDAARAVGPAKVLELVLGDDESFASAMWFEGSMEGWDAYLRDYVCVGAGADRALRDGYWVRAKKALGVS</sequence>
<proteinExistence type="predicted"/>
<evidence type="ECO:0000313" key="1">
    <source>
        <dbReference type="EMBL" id="KAF2836488.1"/>
    </source>
</evidence>
<organism evidence="1 2">
    <name type="scientific">Patellaria atrata CBS 101060</name>
    <dbReference type="NCBI Taxonomy" id="1346257"/>
    <lineage>
        <taxon>Eukaryota</taxon>
        <taxon>Fungi</taxon>
        <taxon>Dikarya</taxon>
        <taxon>Ascomycota</taxon>
        <taxon>Pezizomycotina</taxon>
        <taxon>Dothideomycetes</taxon>
        <taxon>Dothideomycetes incertae sedis</taxon>
        <taxon>Patellariales</taxon>
        <taxon>Patellariaceae</taxon>
        <taxon>Patellaria</taxon>
    </lineage>
</organism>
<accession>A0A9P4VMB9</accession>
<keyword evidence="2" id="KW-1185">Reference proteome</keyword>
<reference evidence="1" key="1">
    <citation type="journal article" date="2020" name="Stud. Mycol.">
        <title>101 Dothideomycetes genomes: a test case for predicting lifestyles and emergence of pathogens.</title>
        <authorList>
            <person name="Haridas S."/>
            <person name="Albert R."/>
            <person name="Binder M."/>
            <person name="Bloem J."/>
            <person name="Labutti K."/>
            <person name="Salamov A."/>
            <person name="Andreopoulos B."/>
            <person name="Baker S."/>
            <person name="Barry K."/>
            <person name="Bills G."/>
            <person name="Bluhm B."/>
            <person name="Cannon C."/>
            <person name="Castanera R."/>
            <person name="Culley D."/>
            <person name="Daum C."/>
            <person name="Ezra D."/>
            <person name="Gonzalez J."/>
            <person name="Henrissat B."/>
            <person name="Kuo A."/>
            <person name="Liang C."/>
            <person name="Lipzen A."/>
            <person name="Lutzoni F."/>
            <person name="Magnuson J."/>
            <person name="Mondo S."/>
            <person name="Nolan M."/>
            <person name="Ohm R."/>
            <person name="Pangilinan J."/>
            <person name="Park H.-J."/>
            <person name="Ramirez L."/>
            <person name="Alfaro M."/>
            <person name="Sun H."/>
            <person name="Tritt A."/>
            <person name="Yoshinaga Y."/>
            <person name="Zwiers L.-H."/>
            <person name="Turgeon B."/>
            <person name="Goodwin S."/>
            <person name="Spatafora J."/>
            <person name="Crous P."/>
            <person name="Grigoriev I."/>
        </authorList>
    </citation>
    <scope>NUCLEOTIDE SEQUENCE</scope>
    <source>
        <strain evidence="1">CBS 101060</strain>
    </source>
</reference>
<protein>
    <submittedName>
        <fullName evidence="1">Uncharacterized protein</fullName>
    </submittedName>
</protein>
<gene>
    <name evidence="1" type="ORF">M501DRAFT_1059893</name>
</gene>
<dbReference type="OrthoDB" id="2349272at2759"/>
<dbReference type="Proteomes" id="UP000799429">
    <property type="component" value="Unassembled WGS sequence"/>
</dbReference>
<name>A0A9P4VMB9_9PEZI</name>
<dbReference type="EMBL" id="MU006103">
    <property type="protein sequence ID" value="KAF2836488.1"/>
    <property type="molecule type" value="Genomic_DNA"/>
</dbReference>
<dbReference type="AlphaFoldDB" id="A0A9P4VMB9"/>
<comment type="caution">
    <text evidence="1">The sequence shown here is derived from an EMBL/GenBank/DDBJ whole genome shotgun (WGS) entry which is preliminary data.</text>
</comment>